<keyword evidence="2" id="KW-1185">Reference proteome</keyword>
<protein>
    <submittedName>
        <fullName evidence="1">Uncharacterized protein</fullName>
    </submittedName>
</protein>
<gene>
    <name evidence="1" type="ORF">EMU01_05050</name>
</gene>
<dbReference type="RefSeq" id="WP_169823222.1">
    <property type="nucleotide sequence ID" value="NZ_JAJVCP010000001.1"/>
</dbReference>
<comment type="caution">
    <text evidence="1">The sequence shown here is derived from an EMBL/GenBank/DDBJ whole genome shotgun (WGS) entry which is preliminary data.</text>
</comment>
<proteinExistence type="predicted"/>
<organism evidence="1 2">
    <name type="scientific">Enterococcus mundtii</name>
    <dbReference type="NCBI Taxonomy" id="53346"/>
    <lineage>
        <taxon>Bacteria</taxon>
        <taxon>Bacillati</taxon>
        <taxon>Bacillota</taxon>
        <taxon>Bacilli</taxon>
        <taxon>Lactobacillales</taxon>
        <taxon>Enterococcaceae</taxon>
        <taxon>Enterococcus</taxon>
    </lineage>
</organism>
<dbReference type="Proteomes" id="UP000321175">
    <property type="component" value="Unassembled WGS sequence"/>
</dbReference>
<reference evidence="1 2" key="1">
    <citation type="submission" date="2019-07" db="EMBL/GenBank/DDBJ databases">
        <title>Whole genome shotgun sequence of Enterococcus mundtii NBRC 100490.</title>
        <authorList>
            <person name="Hosoyama A."/>
            <person name="Uohara A."/>
            <person name="Ohji S."/>
            <person name="Ichikawa N."/>
        </authorList>
    </citation>
    <scope>NUCLEOTIDE SEQUENCE [LARGE SCALE GENOMIC DNA]</scope>
    <source>
        <strain evidence="1 2">NBRC 100490</strain>
    </source>
</reference>
<evidence type="ECO:0000313" key="1">
    <source>
        <dbReference type="EMBL" id="GEL79361.1"/>
    </source>
</evidence>
<evidence type="ECO:0000313" key="2">
    <source>
        <dbReference type="Proteomes" id="UP000321175"/>
    </source>
</evidence>
<accession>A0ABQ0VA38</accession>
<name>A0ABQ0VA38_ENTMU</name>
<sequence>MELSHMTVVIRGRKCSTEVFTEVFDAKEVYSSKENNTPYFQKHSY</sequence>
<dbReference type="EMBL" id="BJWA01000002">
    <property type="protein sequence ID" value="GEL79361.1"/>
    <property type="molecule type" value="Genomic_DNA"/>
</dbReference>